<gene>
    <name evidence="7" type="ORF">B7P43_G13928</name>
</gene>
<keyword evidence="8" id="KW-1185">Reference proteome</keyword>
<evidence type="ECO:0000256" key="3">
    <source>
        <dbReference type="ARBA" id="ARBA00022741"/>
    </source>
</evidence>
<feature type="non-terminal residue" evidence="7">
    <location>
        <position position="1"/>
    </location>
</feature>
<dbReference type="AlphaFoldDB" id="A0A2J7RRC2"/>
<evidence type="ECO:0000313" key="8">
    <source>
        <dbReference type="Proteomes" id="UP000235965"/>
    </source>
</evidence>
<keyword evidence="3" id="KW-0547">Nucleotide-binding</keyword>
<comment type="caution">
    <text evidence="7">The sequence shown here is derived from an EMBL/GenBank/DDBJ whole genome shotgun (WGS) entry which is preliminary data.</text>
</comment>
<evidence type="ECO:0000256" key="5">
    <source>
        <dbReference type="ARBA" id="ARBA00022840"/>
    </source>
</evidence>
<dbReference type="PANTHER" id="PTHR24355">
    <property type="entry name" value="G PROTEIN-COUPLED RECEPTOR KINASE/RIBOSOMAL PROTEIN S6 KINASE"/>
    <property type="match status" value="1"/>
</dbReference>
<dbReference type="PROSITE" id="PS00108">
    <property type="entry name" value="PROTEIN_KINASE_ST"/>
    <property type="match status" value="1"/>
</dbReference>
<dbReference type="Gene3D" id="3.30.200.20">
    <property type="entry name" value="Phosphorylase Kinase, domain 1"/>
    <property type="match status" value="1"/>
</dbReference>
<keyword evidence="5" id="KW-0067">ATP-binding</keyword>
<dbReference type="InterPro" id="IPR000719">
    <property type="entry name" value="Prot_kinase_dom"/>
</dbReference>
<dbReference type="InterPro" id="IPR011009">
    <property type="entry name" value="Kinase-like_dom_sf"/>
</dbReference>
<dbReference type="PANTHER" id="PTHR24355:SF1">
    <property type="entry name" value="RIBOSOMAL PROTEIN S6 KINASE-RELATED PROTEIN"/>
    <property type="match status" value="1"/>
</dbReference>
<dbReference type="SMART" id="SM00220">
    <property type="entry name" value="S_TKc"/>
    <property type="match status" value="1"/>
</dbReference>
<dbReference type="GO" id="GO:0004674">
    <property type="term" value="F:protein serine/threonine kinase activity"/>
    <property type="evidence" value="ECO:0007669"/>
    <property type="project" value="UniProtKB-KW"/>
</dbReference>
<evidence type="ECO:0000259" key="6">
    <source>
        <dbReference type="PROSITE" id="PS50011"/>
    </source>
</evidence>
<evidence type="ECO:0000256" key="4">
    <source>
        <dbReference type="ARBA" id="ARBA00022777"/>
    </source>
</evidence>
<evidence type="ECO:0000313" key="7">
    <source>
        <dbReference type="EMBL" id="PNF43365.1"/>
    </source>
</evidence>
<dbReference type="EMBL" id="NEVH01000610">
    <property type="protein sequence ID" value="PNF43365.1"/>
    <property type="molecule type" value="Genomic_DNA"/>
</dbReference>
<name>A0A2J7RRC2_9NEOP</name>
<protein>
    <recommendedName>
        <fullName evidence="6">Protein kinase domain-containing protein</fullName>
    </recommendedName>
</protein>
<dbReference type="PROSITE" id="PS50011">
    <property type="entry name" value="PROTEIN_KINASE_DOM"/>
    <property type="match status" value="1"/>
</dbReference>
<dbReference type="Pfam" id="PF00069">
    <property type="entry name" value="Pkinase"/>
    <property type="match status" value="1"/>
</dbReference>
<accession>A0A2J7RRC2</accession>
<organism evidence="7 8">
    <name type="scientific">Cryptotermes secundus</name>
    <dbReference type="NCBI Taxonomy" id="105785"/>
    <lineage>
        <taxon>Eukaryota</taxon>
        <taxon>Metazoa</taxon>
        <taxon>Ecdysozoa</taxon>
        <taxon>Arthropoda</taxon>
        <taxon>Hexapoda</taxon>
        <taxon>Insecta</taxon>
        <taxon>Pterygota</taxon>
        <taxon>Neoptera</taxon>
        <taxon>Polyneoptera</taxon>
        <taxon>Dictyoptera</taxon>
        <taxon>Blattodea</taxon>
        <taxon>Blattoidea</taxon>
        <taxon>Termitoidae</taxon>
        <taxon>Kalotermitidae</taxon>
        <taxon>Cryptotermitinae</taxon>
        <taxon>Cryptotermes</taxon>
    </lineage>
</organism>
<keyword evidence="2" id="KW-0808">Transferase</keyword>
<keyword evidence="4" id="KW-0418">Kinase</keyword>
<evidence type="ECO:0000256" key="1">
    <source>
        <dbReference type="ARBA" id="ARBA00022527"/>
    </source>
</evidence>
<sequence>QIISENAVQQVKDEVGIQSMCGHNPFIVNCPFFWQSRKQLFIVSDFMTGGELLELCQSYGLLPEELVRIYVAEISLAIDFLHNAGVIYRDLKLENILLDEDGHAQLIDFGLAKWLKYGSRTTTICGTRQYMAPEVVSMEPYGHAVDWWSLGVVACCMLSGQVGTNKQNYFSLPLIFTDVMSVVARRTQTSLYLKPV</sequence>
<evidence type="ECO:0000256" key="2">
    <source>
        <dbReference type="ARBA" id="ARBA00022679"/>
    </source>
</evidence>
<reference evidence="7 8" key="1">
    <citation type="submission" date="2017-12" db="EMBL/GenBank/DDBJ databases">
        <title>Hemimetabolous genomes reveal molecular basis of termite eusociality.</title>
        <authorList>
            <person name="Harrison M.C."/>
            <person name="Jongepier E."/>
            <person name="Robertson H.M."/>
            <person name="Arning N."/>
            <person name="Bitard-Feildel T."/>
            <person name="Chao H."/>
            <person name="Childers C.P."/>
            <person name="Dinh H."/>
            <person name="Doddapaneni H."/>
            <person name="Dugan S."/>
            <person name="Gowin J."/>
            <person name="Greiner C."/>
            <person name="Han Y."/>
            <person name="Hu H."/>
            <person name="Hughes D.S.T."/>
            <person name="Huylmans A.-K."/>
            <person name="Kemena C."/>
            <person name="Kremer L.P.M."/>
            <person name="Lee S.L."/>
            <person name="Lopez-Ezquerra A."/>
            <person name="Mallet L."/>
            <person name="Monroy-Kuhn J.M."/>
            <person name="Moser A."/>
            <person name="Murali S.C."/>
            <person name="Muzny D.M."/>
            <person name="Otani S."/>
            <person name="Piulachs M.-D."/>
            <person name="Poelchau M."/>
            <person name="Qu J."/>
            <person name="Schaub F."/>
            <person name="Wada-Katsumata A."/>
            <person name="Worley K.C."/>
            <person name="Xie Q."/>
            <person name="Ylla G."/>
            <person name="Poulsen M."/>
            <person name="Gibbs R.A."/>
            <person name="Schal C."/>
            <person name="Richards S."/>
            <person name="Belles X."/>
            <person name="Korb J."/>
            <person name="Bornberg-Bauer E."/>
        </authorList>
    </citation>
    <scope>NUCLEOTIDE SEQUENCE [LARGE SCALE GENOMIC DNA]</scope>
    <source>
        <tissue evidence="7">Whole body</tissue>
    </source>
</reference>
<dbReference type="InParanoid" id="A0A2J7RRC2"/>
<dbReference type="STRING" id="105785.A0A2J7RRC2"/>
<dbReference type="GO" id="GO:0005524">
    <property type="term" value="F:ATP binding"/>
    <property type="evidence" value="ECO:0007669"/>
    <property type="project" value="UniProtKB-KW"/>
</dbReference>
<proteinExistence type="predicted"/>
<dbReference type="Proteomes" id="UP000235965">
    <property type="component" value="Unassembled WGS sequence"/>
</dbReference>
<dbReference type="InterPro" id="IPR008271">
    <property type="entry name" value="Ser/Thr_kinase_AS"/>
</dbReference>
<feature type="domain" description="Protein kinase" evidence="6">
    <location>
        <begin position="1"/>
        <end position="196"/>
    </location>
</feature>
<dbReference type="Gene3D" id="1.10.510.10">
    <property type="entry name" value="Transferase(Phosphotransferase) domain 1"/>
    <property type="match status" value="1"/>
</dbReference>
<dbReference type="SUPFAM" id="SSF56112">
    <property type="entry name" value="Protein kinase-like (PK-like)"/>
    <property type="match status" value="1"/>
</dbReference>
<keyword evidence="1" id="KW-0723">Serine/threonine-protein kinase</keyword>
<dbReference type="OrthoDB" id="3205605at2759"/>